<name>A0AAF1BBD6_DAUCS</name>
<organism evidence="1 2">
    <name type="scientific">Daucus carota subsp. sativus</name>
    <name type="common">Carrot</name>
    <dbReference type="NCBI Taxonomy" id="79200"/>
    <lineage>
        <taxon>Eukaryota</taxon>
        <taxon>Viridiplantae</taxon>
        <taxon>Streptophyta</taxon>
        <taxon>Embryophyta</taxon>
        <taxon>Tracheophyta</taxon>
        <taxon>Spermatophyta</taxon>
        <taxon>Magnoliopsida</taxon>
        <taxon>eudicotyledons</taxon>
        <taxon>Gunneridae</taxon>
        <taxon>Pentapetalae</taxon>
        <taxon>asterids</taxon>
        <taxon>campanulids</taxon>
        <taxon>Apiales</taxon>
        <taxon>Apiaceae</taxon>
        <taxon>Apioideae</taxon>
        <taxon>Scandiceae</taxon>
        <taxon>Daucinae</taxon>
        <taxon>Daucus</taxon>
        <taxon>Daucus sect. Daucus</taxon>
    </lineage>
</organism>
<keyword evidence="2" id="KW-1185">Reference proteome</keyword>
<evidence type="ECO:0000313" key="2">
    <source>
        <dbReference type="Proteomes" id="UP000077755"/>
    </source>
</evidence>
<accession>A0AAF1BBD6</accession>
<dbReference type="Proteomes" id="UP000077755">
    <property type="component" value="Chromosome 7"/>
</dbReference>
<protein>
    <submittedName>
        <fullName evidence="1">Uncharacterized protein</fullName>
    </submittedName>
</protein>
<proteinExistence type="predicted"/>
<sequence>MVFWSMSNINVVLVRKNVVFLARMTECLYQKFWIFL</sequence>
<dbReference type="AlphaFoldDB" id="A0AAF1BBD6"/>
<dbReference type="EMBL" id="CP093349">
    <property type="protein sequence ID" value="WOH10852.1"/>
    <property type="molecule type" value="Genomic_DNA"/>
</dbReference>
<gene>
    <name evidence="1" type="ORF">DCAR_0730326</name>
</gene>
<evidence type="ECO:0000313" key="1">
    <source>
        <dbReference type="EMBL" id="WOH10852.1"/>
    </source>
</evidence>
<reference evidence="1" key="2">
    <citation type="submission" date="2022-03" db="EMBL/GenBank/DDBJ databases">
        <title>Draft title - Genomic analysis of global carrot germplasm unveils the trajectory of domestication and the origin of high carotenoid orange carrot.</title>
        <authorList>
            <person name="Iorizzo M."/>
            <person name="Ellison S."/>
            <person name="Senalik D."/>
            <person name="Macko-Podgorni A."/>
            <person name="Grzebelus D."/>
            <person name="Bostan H."/>
            <person name="Rolling W."/>
            <person name="Curaba J."/>
            <person name="Simon P."/>
        </authorList>
    </citation>
    <scope>NUCLEOTIDE SEQUENCE</scope>
    <source>
        <tissue evidence="1">Leaf</tissue>
    </source>
</reference>
<reference evidence="1" key="1">
    <citation type="journal article" date="2016" name="Nat. Genet.">
        <title>A high-quality carrot genome assembly provides new insights into carotenoid accumulation and asterid genome evolution.</title>
        <authorList>
            <person name="Iorizzo M."/>
            <person name="Ellison S."/>
            <person name="Senalik D."/>
            <person name="Zeng P."/>
            <person name="Satapoomin P."/>
            <person name="Huang J."/>
            <person name="Bowman M."/>
            <person name="Iovene M."/>
            <person name="Sanseverino W."/>
            <person name="Cavagnaro P."/>
            <person name="Yildiz M."/>
            <person name="Macko-Podgorni A."/>
            <person name="Moranska E."/>
            <person name="Grzebelus E."/>
            <person name="Grzebelus D."/>
            <person name="Ashrafi H."/>
            <person name="Zheng Z."/>
            <person name="Cheng S."/>
            <person name="Spooner D."/>
            <person name="Van Deynze A."/>
            <person name="Simon P."/>
        </authorList>
    </citation>
    <scope>NUCLEOTIDE SEQUENCE</scope>
    <source>
        <tissue evidence="1">Leaf</tissue>
    </source>
</reference>